<dbReference type="Proteomes" id="UP000595948">
    <property type="component" value="Chromosome"/>
</dbReference>
<dbReference type="EMBL" id="CP066059">
    <property type="protein sequence ID" value="QQC35126.1"/>
    <property type="molecule type" value="Genomic_DNA"/>
</dbReference>
<dbReference type="AlphaFoldDB" id="A0A7T4ISH4"/>
<sequence>MKVQKNYLNHDNSLLRNFTSEEDAKSTLDLTSFFSPYGPFKRNYSYFGPGGILQMYASFTENYDVDYILNKLLGLSDLNTDFDKSLNVGGKGIYLHQAFISSISEMAERMFGSLAYLEAKDNIIYSTYKDLLKELSNN</sequence>
<gene>
    <name evidence="2" type="ORF">I6H78_07800</name>
</gene>
<accession>A0A7T4ISH4</accession>
<proteinExistence type="predicted"/>
<name>A0A7T4ISH4_STROR</name>
<protein>
    <recommendedName>
        <fullName evidence="1">YcaO domain-containing protein</fullName>
    </recommendedName>
</protein>
<reference evidence="2 3" key="1">
    <citation type="submission" date="2020-12" db="EMBL/GenBank/DDBJ databases">
        <title>FDA dAtabase for Regulatory Grade micrObial Sequences (FDA-ARGOS): Supporting development and validation of Infectious Disease Dx tests.</title>
        <authorList>
            <person name="Sproer C."/>
            <person name="Gronow S."/>
            <person name="Severitt S."/>
            <person name="Schroder I."/>
            <person name="Tallon L."/>
            <person name="Sadzewicz L."/>
            <person name="Zhao X."/>
            <person name="Boylan J."/>
            <person name="Ott S."/>
            <person name="Bowen H."/>
            <person name="Vavikolanu K."/>
            <person name="Mehta A."/>
            <person name="Aluvathingal J."/>
            <person name="Nadendla S."/>
            <person name="Lowell S."/>
            <person name="Myers T."/>
            <person name="Yan Y."/>
            <person name="Sichtig H."/>
        </authorList>
    </citation>
    <scope>NUCLEOTIDE SEQUENCE [LARGE SCALE GENOMIC DNA]</scope>
    <source>
        <strain evidence="2 3">FDAARGOS_1021</strain>
    </source>
</reference>
<evidence type="ECO:0000313" key="3">
    <source>
        <dbReference type="Proteomes" id="UP000595948"/>
    </source>
</evidence>
<feature type="domain" description="YcaO" evidence="1">
    <location>
        <begin position="90"/>
        <end position="138"/>
    </location>
</feature>
<organism evidence="2 3">
    <name type="scientific">Streptococcus oralis</name>
    <dbReference type="NCBI Taxonomy" id="1303"/>
    <lineage>
        <taxon>Bacteria</taxon>
        <taxon>Bacillati</taxon>
        <taxon>Bacillota</taxon>
        <taxon>Bacilli</taxon>
        <taxon>Lactobacillales</taxon>
        <taxon>Streptococcaceae</taxon>
        <taxon>Streptococcus</taxon>
    </lineage>
</organism>
<evidence type="ECO:0000313" key="2">
    <source>
        <dbReference type="EMBL" id="QQC35126.1"/>
    </source>
</evidence>
<dbReference type="InterPro" id="IPR003776">
    <property type="entry name" value="YcaO-like_dom"/>
</dbReference>
<evidence type="ECO:0000259" key="1">
    <source>
        <dbReference type="PROSITE" id="PS51664"/>
    </source>
</evidence>
<dbReference type="PROSITE" id="PS51664">
    <property type="entry name" value="YCAO"/>
    <property type="match status" value="1"/>
</dbReference>
<dbReference type="RefSeq" id="WP_198459317.1">
    <property type="nucleotide sequence ID" value="NZ_CP066059.1"/>
</dbReference>